<organism evidence="2 3">
    <name type="scientific">Verruconis gallopava</name>
    <dbReference type="NCBI Taxonomy" id="253628"/>
    <lineage>
        <taxon>Eukaryota</taxon>
        <taxon>Fungi</taxon>
        <taxon>Dikarya</taxon>
        <taxon>Ascomycota</taxon>
        <taxon>Pezizomycotina</taxon>
        <taxon>Dothideomycetes</taxon>
        <taxon>Pleosporomycetidae</taxon>
        <taxon>Venturiales</taxon>
        <taxon>Sympoventuriaceae</taxon>
        <taxon>Verruconis</taxon>
    </lineage>
</organism>
<evidence type="ECO:0000313" key="3">
    <source>
        <dbReference type="Proteomes" id="UP000053259"/>
    </source>
</evidence>
<reference evidence="2 3" key="1">
    <citation type="submission" date="2015-01" db="EMBL/GenBank/DDBJ databases">
        <title>The Genome Sequence of Ochroconis gallopava CBS43764.</title>
        <authorList>
            <consortium name="The Broad Institute Genomics Platform"/>
            <person name="Cuomo C."/>
            <person name="de Hoog S."/>
            <person name="Gorbushina A."/>
            <person name="Stielow B."/>
            <person name="Teixiera M."/>
            <person name="Abouelleil A."/>
            <person name="Chapman S.B."/>
            <person name="Priest M."/>
            <person name="Young S.K."/>
            <person name="Wortman J."/>
            <person name="Nusbaum C."/>
            <person name="Birren B."/>
        </authorList>
    </citation>
    <scope>NUCLEOTIDE SEQUENCE [LARGE SCALE GENOMIC DNA]</scope>
    <source>
        <strain evidence="2 3">CBS 43764</strain>
    </source>
</reference>
<feature type="compositionally biased region" description="Low complexity" evidence="1">
    <location>
        <begin position="212"/>
        <end position="223"/>
    </location>
</feature>
<name>A0A0D1Z331_9PEZI</name>
<accession>A0A0D1Z331</accession>
<protein>
    <submittedName>
        <fullName evidence="2">Uncharacterized protein</fullName>
    </submittedName>
</protein>
<evidence type="ECO:0000313" key="2">
    <source>
        <dbReference type="EMBL" id="KIW07357.1"/>
    </source>
</evidence>
<dbReference type="InParanoid" id="A0A0D1Z331"/>
<dbReference type="AlphaFoldDB" id="A0A0D1Z331"/>
<feature type="region of interest" description="Disordered" evidence="1">
    <location>
        <begin position="205"/>
        <end position="229"/>
    </location>
</feature>
<proteinExistence type="predicted"/>
<dbReference type="EMBL" id="KN847533">
    <property type="protein sequence ID" value="KIW07357.1"/>
    <property type="molecule type" value="Genomic_DNA"/>
</dbReference>
<dbReference type="GeneID" id="27310176"/>
<sequence>MAARRGRMCCVAAAVSRDALFQACVAVARLSGARMRWRRVEALMPSVIDIEKDTGQRLASRRVRVCWSEREGEASSWLFPPFCWQRGEQRKPIGLRSDQDRAAQGRGSHARSSAFIDVQSWTAVDNERSCESMVDTELAVPPIVGGVLTRVETYESKESDDGQQGGNREGQSSRPALLRPFYQPPANEDLLFTKDVTGALDRRLQMESGLQPTTRTPTACRAAAEAKDF</sequence>
<dbReference type="RefSeq" id="XP_016217226.1">
    <property type="nucleotide sequence ID" value="XM_016355210.1"/>
</dbReference>
<dbReference type="VEuPathDB" id="FungiDB:PV09_02203"/>
<dbReference type="HOGENOM" id="CLU_1210604_0_0_1"/>
<dbReference type="Proteomes" id="UP000053259">
    <property type="component" value="Unassembled WGS sequence"/>
</dbReference>
<evidence type="ECO:0000256" key="1">
    <source>
        <dbReference type="SAM" id="MobiDB-lite"/>
    </source>
</evidence>
<feature type="region of interest" description="Disordered" evidence="1">
    <location>
        <begin position="155"/>
        <end position="180"/>
    </location>
</feature>
<gene>
    <name evidence="2" type="ORF">PV09_02203</name>
</gene>
<keyword evidence="3" id="KW-1185">Reference proteome</keyword>